<reference evidence="1 2" key="1">
    <citation type="journal article" date="2021" name="Nat. Plants">
        <title>The Taxus genome provides insights into paclitaxel biosynthesis.</title>
        <authorList>
            <person name="Xiong X."/>
            <person name="Gou J."/>
            <person name="Liao Q."/>
            <person name="Li Y."/>
            <person name="Zhou Q."/>
            <person name="Bi G."/>
            <person name="Li C."/>
            <person name="Du R."/>
            <person name="Wang X."/>
            <person name="Sun T."/>
            <person name="Guo L."/>
            <person name="Liang H."/>
            <person name="Lu P."/>
            <person name="Wu Y."/>
            <person name="Zhang Z."/>
            <person name="Ro D.K."/>
            <person name="Shang Y."/>
            <person name="Huang S."/>
            <person name="Yan J."/>
        </authorList>
    </citation>
    <scope>NUCLEOTIDE SEQUENCE [LARGE SCALE GENOMIC DNA]</scope>
    <source>
        <strain evidence="1">Ta-2019</strain>
    </source>
</reference>
<name>A0AA38CRZ2_TAXCH</name>
<comment type="caution">
    <text evidence="1">The sequence shown here is derived from an EMBL/GenBank/DDBJ whole genome shotgun (WGS) entry which is preliminary data.</text>
</comment>
<dbReference type="GO" id="GO:0010190">
    <property type="term" value="P:cytochrome b6f complex assembly"/>
    <property type="evidence" value="ECO:0007669"/>
    <property type="project" value="TreeGrafter"/>
</dbReference>
<dbReference type="PANTHER" id="PTHR34943:SF2">
    <property type="entry name" value="PROTEIN COFACTOR ASSEMBLY OF COMPLEX C SUBUNIT B CCB4, CHLOROPLASTIC"/>
    <property type="match status" value="1"/>
</dbReference>
<feature type="non-terminal residue" evidence="1">
    <location>
        <position position="60"/>
    </location>
</feature>
<dbReference type="InterPro" id="IPR021325">
    <property type="entry name" value="CCB2/CCB4"/>
</dbReference>
<keyword evidence="2" id="KW-1185">Reference proteome</keyword>
<feature type="non-terminal residue" evidence="1">
    <location>
        <position position="1"/>
    </location>
</feature>
<dbReference type="Pfam" id="PF11152">
    <property type="entry name" value="CCB2_CCB4"/>
    <property type="match status" value="1"/>
</dbReference>
<sequence length="60" mass="6550">AVILQPLGDEGVMVVAGNTIRGFSKSDQRWITVIGEKLDTTLSKVNSEKHSSPGREKQLQ</sequence>
<protein>
    <submittedName>
        <fullName evidence="1">Uncharacterized protein</fullName>
    </submittedName>
</protein>
<dbReference type="AlphaFoldDB" id="A0AA38CRZ2"/>
<dbReference type="InterPro" id="IPR044705">
    <property type="entry name" value="CCB4"/>
</dbReference>
<evidence type="ECO:0000313" key="1">
    <source>
        <dbReference type="EMBL" id="KAH9301518.1"/>
    </source>
</evidence>
<dbReference type="Proteomes" id="UP000824469">
    <property type="component" value="Unassembled WGS sequence"/>
</dbReference>
<dbReference type="GO" id="GO:0009507">
    <property type="term" value="C:chloroplast"/>
    <property type="evidence" value="ECO:0007669"/>
    <property type="project" value="TreeGrafter"/>
</dbReference>
<proteinExistence type="predicted"/>
<gene>
    <name evidence="1" type="ORF">KI387_013101</name>
</gene>
<accession>A0AA38CRZ2</accession>
<organism evidence="1 2">
    <name type="scientific">Taxus chinensis</name>
    <name type="common">Chinese yew</name>
    <name type="synonym">Taxus wallichiana var. chinensis</name>
    <dbReference type="NCBI Taxonomy" id="29808"/>
    <lineage>
        <taxon>Eukaryota</taxon>
        <taxon>Viridiplantae</taxon>
        <taxon>Streptophyta</taxon>
        <taxon>Embryophyta</taxon>
        <taxon>Tracheophyta</taxon>
        <taxon>Spermatophyta</taxon>
        <taxon>Pinopsida</taxon>
        <taxon>Pinidae</taxon>
        <taxon>Conifers II</taxon>
        <taxon>Cupressales</taxon>
        <taxon>Taxaceae</taxon>
        <taxon>Taxus</taxon>
    </lineage>
</organism>
<dbReference type="EMBL" id="JAHRHJ020000009">
    <property type="protein sequence ID" value="KAH9301518.1"/>
    <property type="molecule type" value="Genomic_DNA"/>
</dbReference>
<dbReference type="PANTHER" id="PTHR34943">
    <property type="match status" value="1"/>
</dbReference>
<evidence type="ECO:0000313" key="2">
    <source>
        <dbReference type="Proteomes" id="UP000824469"/>
    </source>
</evidence>